<dbReference type="GO" id="GO:0006355">
    <property type="term" value="P:regulation of DNA-templated transcription"/>
    <property type="evidence" value="ECO:0007669"/>
    <property type="project" value="InterPro"/>
</dbReference>
<evidence type="ECO:0000256" key="4">
    <source>
        <dbReference type="ARBA" id="ARBA00023242"/>
    </source>
</evidence>
<keyword evidence="4" id="KW-0539">Nucleus</keyword>
<accession>A0A8S9NTK3</accession>
<comment type="caution">
    <text evidence="6">The sequence shown here is derived from an EMBL/GenBank/DDBJ whole genome shotgun (WGS) entry which is preliminary data.</text>
</comment>
<keyword evidence="3" id="KW-0804">Transcription</keyword>
<keyword evidence="1" id="KW-0805">Transcription regulation</keyword>
<evidence type="ECO:0000313" key="7">
    <source>
        <dbReference type="Proteomes" id="UP000712600"/>
    </source>
</evidence>
<organism evidence="6 7">
    <name type="scientific">Brassica cretica</name>
    <name type="common">Mustard</name>
    <dbReference type="NCBI Taxonomy" id="69181"/>
    <lineage>
        <taxon>Eukaryota</taxon>
        <taxon>Viridiplantae</taxon>
        <taxon>Streptophyta</taxon>
        <taxon>Embryophyta</taxon>
        <taxon>Tracheophyta</taxon>
        <taxon>Spermatophyta</taxon>
        <taxon>Magnoliopsida</taxon>
        <taxon>eudicotyledons</taxon>
        <taxon>Gunneridae</taxon>
        <taxon>Pentapetalae</taxon>
        <taxon>rosids</taxon>
        <taxon>malvids</taxon>
        <taxon>Brassicales</taxon>
        <taxon>Brassicaceae</taxon>
        <taxon>Brassiceae</taxon>
        <taxon>Brassica</taxon>
    </lineage>
</organism>
<dbReference type="GO" id="GO:0003677">
    <property type="term" value="F:DNA binding"/>
    <property type="evidence" value="ECO:0007669"/>
    <property type="project" value="UniProtKB-KW"/>
</dbReference>
<protein>
    <recommendedName>
        <fullName evidence="5">NAC domain-containing protein</fullName>
    </recommendedName>
</protein>
<evidence type="ECO:0000256" key="1">
    <source>
        <dbReference type="ARBA" id="ARBA00023015"/>
    </source>
</evidence>
<dbReference type="InterPro" id="IPR036093">
    <property type="entry name" value="NAC_dom_sf"/>
</dbReference>
<dbReference type="PROSITE" id="PS51005">
    <property type="entry name" value="NAC"/>
    <property type="match status" value="1"/>
</dbReference>
<evidence type="ECO:0000256" key="2">
    <source>
        <dbReference type="ARBA" id="ARBA00023125"/>
    </source>
</evidence>
<gene>
    <name evidence="6" type="ORF">F2Q69_00002109</name>
</gene>
<reference evidence="6" key="1">
    <citation type="submission" date="2019-12" db="EMBL/GenBank/DDBJ databases">
        <title>Genome sequencing and annotation of Brassica cretica.</title>
        <authorList>
            <person name="Studholme D.J."/>
            <person name="Sarris P."/>
        </authorList>
    </citation>
    <scope>NUCLEOTIDE SEQUENCE</scope>
    <source>
        <strain evidence="6">PFS-109/04</strain>
        <tissue evidence="6">Leaf</tissue>
    </source>
</reference>
<name>A0A8S9NTK3_BRACR</name>
<feature type="domain" description="NAC" evidence="5">
    <location>
        <begin position="22"/>
        <end position="53"/>
    </location>
</feature>
<dbReference type="SUPFAM" id="SSF101941">
    <property type="entry name" value="NAC domain"/>
    <property type="match status" value="1"/>
</dbReference>
<proteinExistence type="predicted"/>
<dbReference type="EMBL" id="QGKX02001521">
    <property type="protein sequence ID" value="KAF3508344.1"/>
    <property type="molecule type" value="Genomic_DNA"/>
</dbReference>
<dbReference type="AlphaFoldDB" id="A0A8S9NTK3"/>
<dbReference type="InterPro" id="IPR003441">
    <property type="entry name" value="NAC-dom"/>
</dbReference>
<sequence length="53" mass="5787">MAVDSSLLSATLPATTLTATWLAPGFRFHPTDEELVSYYLISTSMSFGTFQVI</sequence>
<evidence type="ECO:0000256" key="3">
    <source>
        <dbReference type="ARBA" id="ARBA00023163"/>
    </source>
</evidence>
<dbReference type="Proteomes" id="UP000712600">
    <property type="component" value="Unassembled WGS sequence"/>
</dbReference>
<evidence type="ECO:0000259" key="5">
    <source>
        <dbReference type="PROSITE" id="PS51005"/>
    </source>
</evidence>
<evidence type="ECO:0000313" key="6">
    <source>
        <dbReference type="EMBL" id="KAF3508344.1"/>
    </source>
</evidence>
<keyword evidence="2" id="KW-0238">DNA-binding</keyword>